<dbReference type="GeneID" id="27316570"/>
<evidence type="ECO:0000256" key="5">
    <source>
        <dbReference type="SAM" id="MobiDB-lite"/>
    </source>
</evidence>
<reference evidence="7 8" key="1">
    <citation type="submission" date="2015-01" db="EMBL/GenBank/DDBJ databases">
        <title>The Genome Sequence of Ochroconis gallopava CBS43764.</title>
        <authorList>
            <consortium name="The Broad Institute Genomics Platform"/>
            <person name="Cuomo C."/>
            <person name="de Hoog S."/>
            <person name="Gorbushina A."/>
            <person name="Stielow B."/>
            <person name="Teixiera M."/>
            <person name="Abouelleil A."/>
            <person name="Chapman S.B."/>
            <person name="Priest M."/>
            <person name="Young S.K."/>
            <person name="Wortman J."/>
            <person name="Nusbaum C."/>
            <person name="Birren B."/>
        </authorList>
    </citation>
    <scope>NUCLEOTIDE SEQUENCE [LARGE SCALE GENOMIC DNA]</scope>
    <source>
        <strain evidence="7 8">CBS 43764</strain>
    </source>
</reference>
<dbReference type="STRING" id="253628.A0A0D1ZZC3"/>
<comment type="subcellular location">
    <subcellularLocation>
        <location evidence="1">Membrane</location>
        <topology evidence="1">Single-pass membrane protein</topology>
    </subcellularLocation>
</comment>
<keyword evidence="8" id="KW-1185">Reference proteome</keyword>
<dbReference type="InParanoid" id="A0A0D1ZZC3"/>
<evidence type="ECO:0000313" key="7">
    <source>
        <dbReference type="EMBL" id="KIV99792.1"/>
    </source>
</evidence>
<evidence type="ECO:0000256" key="3">
    <source>
        <dbReference type="ARBA" id="ARBA00022989"/>
    </source>
</evidence>
<keyword evidence="4 6" id="KW-0472">Membrane</keyword>
<dbReference type="InterPro" id="IPR029208">
    <property type="entry name" value="COX14"/>
</dbReference>
<evidence type="ECO:0000256" key="6">
    <source>
        <dbReference type="SAM" id="Phobius"/>
    </source>
</evidence>
<feature type="compositionally biased region" description="Polar residues" evidence="5">
    <location>
        <begin position="1"/>
        <end position="17"/>
    </location>
</feature>
<evidence type="ECO:0000256" key="2">
    <source>
        <dbReference type="ARBA" id="ARBA00022692"/>
    </source>
</evidence>
<name>A0A0D1ZZC3_9PEZI</name>
<dbReference type="GO" id="GO:0016020">
    <property type="term" value="C:membrane"/>
    <property type="evidence" value="ECO:0007669"/>
    <property type="project" value="UniProtKB-SubCell"/>
</dbReference>
<evidence type="ECO:0000256" key="4">
    <source>
        <dbReference type="ARBA" id="ARBA00023136"/>
    </source>
</evidence>
<dbReference type="Proteomes" id="UP000053259">
    <property type="component" value="Unassembled WGS sequence"/>
</dbReference>
<accession>A0A0D1ZZC3</accession>
<organism evidence="7 8">
    <name type="scientific">Verruconis gallopava</name>
    <dbReference type="NCBI Taxonomy" id="253628"/>
    <lineage>
        <taxon>Eukaryota</taxon>
        <taxon>Fungi</taxon>
        <taxon>Dikarya</taxon>
        <taxon>Ascomycota</taxon>
        <taxon>Pezizomycotina</taxon>
        <taxon>Dothideomycetes</taxon>
        <taxon>Pleosporomycetidae</taxon>
        <taxon>Venturiales</taxon>
        <taxon>Sympoventuriaceae</taxon>
        <taxon>Verruconis</taxon>
    </lineage>
</organism>
<dbReference type="EMBL" id="KN847571">
    <property type="protein sequence ID" value="KIV99792.1"/>
    <property type="molecule type" value="Genomic_DNA"/>
</dbReference>
<feature type="region of interest" description="Disordered" evidence="5">
    <location>
        <begin position="1"/>
        <end position="37"/>
    </location>
</feature>
<feature type="transmembrane region" description="Helical" evidence="6">
    <location>
        <begin position="76"/>
        <end position="97"/>
    </location>
</feature>
<proteinExistence type="predicted"/>
<dbReference type="RefSeq" id="XP_016209662.1">
    <property type="nucleotide sequence ID" value="XM_016362520.1"/>
</dbReference>
<protein>
    <submittedName>
        <fullName evidence="7">Uncharacterized protein</fullName>
    </submittedName>
</protein>
<keyword evidence="2 6" id="KW-0812">Transmembrane</keyword>
<dbReference type="AlphaFoldDB" id="A0A0D1ZZC3"/>
<feature type="region of interest" description="Disordered" evidence="5">
    <location>
        <begin position="213"/>
        <end position="253"/>
    </location>
</feature>
<evidence type="ECO:0000313" key="8">
    <source>
        <dbReference type="Proteomes" id="UP000053259"/>
    </source>
</evidence>
<sequence length="253" mass="28342">MPTDPTLFTQTGPTATSKAPYKGTRIPIEPAPPNETPSQKVARLRAAAQRAKLAQGSTWDRVVHRGRIWADRAHRITATGLIGFSVLFGMYTAFCLGDMIMYNRRKRTEFYAVMEKLRADEYAKAVEAQSRGQATDDQILLINQEQMRFEQMRLDQERKEKGVWRRLKESIVGTEAYEEQKGGKLGLGRKKEETVGEAVSDLLASRDEKLQMGTQKLESAHPPAGGPLDQLGQQTADTVSKTSKSWTSWITGR</sequence>
<feature type="compositionally biased region" description="Low complexity" evidence="5">
    <location>
        <begin position="240"/>
        <end position="253"/>
    </location>
</feature>
<dbReference type="HOGENOM" id="CLU_052684_1_0_1"/>
<keyword evidence="3 6" id="KW-1133">Transmembrane helix</keyword>
<dbReference type="OrthoDB" id="4205486at2759"/>
<gene>
    <name evidence="7" type="ORF">PV09_08597</name>
</gene>
<dbReference type="Pfam" id="PF14880">
    <property type="entry name" value="COX14"/>
    <property type="match status" value="1"/>
</dbReference>
<dbReference type="VEuPathDB" id="FungiDB:PV09_08597"/>
<evidence type="ECO:0000256" key="1">
    <source>
        <dbReference type="ARBA" id="ARBA00004167"/>
    </source>
</evidence>